<dbReference type="Gene3D" id="1.25.40.10">
    <property type="entry name" value="Tetratricopeptide repeat domain"/>
    <property type="match status" value="1"/>
</dbReference>
<comment type="caution">
    <text evidence="1">The sequence shown here is derived from an EMBL/GenBank/DDBJ whole genome shotgun (WGS) entry which is preliminary data.</text>
</comment>
<name>A0A5C5RAL2_9ACTN</name>
<accession>A0A5C5RAL2</accession>
<keyword evidence="2" id="KW-1185">Reference proteome</keyword>
<organism evidence="1 2">
    <name type="scientific">Tsukamurella asaccharolytica</name>
    <dbReference type="NCBI Taxonomy" id="2592067"/>
    <lineage>
        <taxon>Bacteria</taxon>
        <taxon>Bacillati</taxon>
        <taxon>Actinomycetota</taxon>
        <taxon>Actinomycetes</taxon>
        <taxon>Mycobacteriales</taxon>
        <taxon>Tsukamurellaceae</taxon>
        <taxon>Tsukamurella</taxon>
    </lineage>
</organism>
<dbReference type="Proteomes" id="UP000317291">
    <property type="component" value="Unassembled WGS sequence"/>
</dbReference>
<dbReference type="EMBL" id="VIGW01000005">
    <property type="protein sequence ID" value="TWS19135.1"/>
    <property type="molecule type" value="Genomic_DNA"/>
</dbReference>
<protein>
    <submittedName>
        <fullName evidence="1">Sel1 repeat family protein</fullName>
    </submittedName>
</protein>
<gene>
    <name evidence="1" type="ORF">FK529_11505</name>
</gene>
<dbReference type="PANTHER" id="PTHR11102:SF160">
    <property type="entry name" value="ERAD-ASSOCIATED E3 UBIQUITIN-PROTEIN LIGASE COMPONENT HRD3"/>
    <property type="match status" value="1"/>
</dbReference>
<dbReference type="InterPro" id="IPR006597">
    <property type="entry name" value="Sel1-like"/>
</dbReference>
<proteinExistence type="predicted"/>
<dbReference type="SUPFAM" id="SSF81901">
    <property type="entry name" value="HCP-like"/>
    <property type="match status" value="1"/>
</dbReference>
<dbReference type="SMART" id="SM00671">
    <property type="entry name" value="SEL1"/>
    <property type="match status" value="3"/>
</dbReference>
<dbReference type="InterPro" id="IPR011990">
    <property type="entry name" value="TPR-like_helical_dom_sf"/>
</dbReference>
<sequence>MFTSYANLLSLLSAPDTDPTSLLNAAMEFSAESAEVPELASAIGPDAGKKLIEALEISGAHGMSDAFIELGTLYRAGGTWRSRLIERHIDNALDAFRRADTLGHRDGSIMVVETIYHSGRTDLASEAWARLRSITDQDPGQTGALFMQGLLTQEGFGVSRNLEAAMEYFREAADRNDADAAFQLALHFLTGECGVVRNDDLGIRWLQRAAELGSVRAMHNFGAFYGLGDRGLPRDPEQSLNWYLKAASSTPVPHGEASFSAGVMLLRGDVGHPQPLAANAHLWAAVRVLGEDVVQDRLDRMDLIWIPLRPSTAVE</sequence>
<dbReference type="RefSeq" id="WP_146561205.1">
    <property type="nucleotide sequence ID" value="NZ_VIGW01000005.1"/>
</dbReference>
<reference evidence="1 2" key="1">
    <citation type="submission" date="2019-06" db="EMBL/GenBank/DDBJ databases">
        <title>Tsukamurella conjunctivitidis sp. nov., Tsukamurella assacharolytica sp. nov. and Tsukamurella sputae sp. nov. isolated from patients with conjunctivitis, bacteraemia (lymphoma) and respiratory infection (sputum) in Hong Kong.</title>
        <authorList>
            <person name="Teng J.L.L."/>
            <person name="Lee H.H."/>
            <person name="Fong J.Y.H."/>
            <person name="Fok K.M.N."/>
            <person name="Lau S.K.P."/>
            <person name="Woo P.C.Y."/>
        </authorList>
    </citation>
    <scope>NUCLEOTIDE SEQUENCE [LARGE SCALE GENOMIC DNA]</scope>
    <source>
        <strain evidence="1 2">HKU71</strain>
    </source>
</reference>
<evidence type="ECO:0000313" key="1">
    <source>
        <dbReference type="EMBL" id="TWS19135.1"/>
    </source>
</evidence>
<dbReference type="Pfam" id="PF08238">
    <property type="entry name" value="Sel1"/>
    <property type="match status" value="3"/>
</dbReference>
<dbReference type="OrthoDB" id="2086631at2"/>
<dbReference type="PANTHER" id="PTHR11102">
    <property type="entry name" value="SEL-1-LIKE PROTEIN"/>
    <property type="match status" value="1"/>
</dbReference>
<dbReference type="InterPro" id="IPR050767">
    <property type="entry name" value="Sel1_AlgK"/>
</dbReference>
<evidence type="ECO:0000313" key="2">
    <source>
        <dbReference type="Proteomes" id="UP000317291"/>
    </source>
</evidence>
<dbReference type="AlphaFoldDB" id="A0A5C5RAL2"/>